<organism evidence="2 3">
    <name type="scientific">Geoalkalibacter subterraneus</name>
    <dbReference type="NCBI Taxonomy" id="483547"/>
    <lineage>
        <taxon>Bacteria</taxon>
        <taxon>Pseudomonadati</taxon>
        <taxon>Thermodesulfobacteriota</taxon>
        <taxon>Desulfuromonadia</taxon>
        <taxon>Desulfuromonadales</taxon>
        <taxon>Geoalkalibacteraceae</taxon>
        <taxon>Geoalkalibacter</taxon>
    </lineage>
</organism>
<dbReference type="HOGENOM" id="CLU_037990_10_0_7"/>
<keyword evidence="3" id="KW-1185">Reference proteome</keyword>
<dbReference type="EMBL" id="CP010311">
    <property type="protein sequence ID" value="AJF06153.1"/>
    <property type="molecule type" value="Genomic_DNA"/>
</dbReference>
<dbReference type="SUPFAM" id="SSF53335">
    <property type="entry name" value="S-adenosyl-L-methionine-dependent methyltransferases"/>
    <property type="match status" value="1"/>
</dbReference>
<evidence type="ECO:0000313" key="3">
    <source>
        <dbReference type="Proteomes" id="UP000035036"/>
    </source>
</evidence>
<dbReference type="InterPro" id="IPR029063">
    <property type="entry name" value="SAM-dependent_MTases_sf"/>
</dbReference>
<dbReference type="Gene3D" id="3.40.50.150">
    <property type="entry name" value="Vaccinia Virus protein VP39"/>
    <property type="match status" value="1"/>
</dbReference>
<evidence type="ECO:0000313" key="2">
    <source>
        <dbReference type="EMBL" id="AJF06153.1"/>
    </source>
</evidence>
<dbReference type="PANTHER" id="PTHR43591">
    <property type="entry name" value="METHYLTRANSFERASE"/>
    <property type="match status" value="1"/>
</dbReference>
<sequence length="262" mass="29977">MDKGFKEKVKEQFARTADRYVHDEGFAHGDDLAEAARLLNPTTDDLMLDVATGGGHTSLFFAPKVRSVVASDLTMQILKKAQEFISEEGGVENITFREADAEDLPFPAGSFTILTCRIAPHHFPDVPQALREFFRVLRRGGRMVIIDTLLPEDPEIADFYQTMEKMRDPTHVQAFTEDQWLAMAKEAGFIDLQTQKFPKTHDFITWAKRSGLDRQGVQRLNKYFIDAPQKVHDYFQIETFAGEVESYTDQKLLLFGRRPEKK</sequence>
<evidence type="ECO:0000259" key="1">
    <source>
        <dbReference type="Pfam" id="PF08241"/>
    </source>
</evidence>
<dbReference type="GO" id="GO:0008757">
    <property type="term" value="F:S-adenosylmethionine-dependent methyltransferase activity"/>
    <property type="evidence" value="ECO:0007669"/>
    <property type="project" value="InterPro"/>
</dbReference>
<proteinExistence type="predicted"/>
<accession>A0A0B5FFR0</accession>
<dbReference type="Pfam" id="PF08241">
    <property type="entry name" value="Methyltransf_11"/>
    <property type="match status" value="1"/>
</dbReference>
<dbReference type="InterPro" id="IPR013216">
    <property type="entry name" value="Methyltransf_11"/>
</dbReference>
<protein>
    <submittedName>
        <fullName evidence="2">SAM-dependent methyltransferase</fullName>
    </submittedName>
</protein>
<keyword evidence="2" id="KW-0808">Transferase</keyword>
<dbReference type="KEGG" id="gsb:GSUB_05650"/>
<gene>
    <name evidence="2" type="ORF">GSUB_05650</name>
</gene>
<dbReference type="CDD" id="cd02440">
    <property type="entry name" value="AdoMet_MTases"/>
    <property type="match status" value="1"/>
</dbReference>
<dbReference type="Proteomes" id="UP000035036">
    <property type="component" value="Chromosome"/>
</dbReference>
<dbReference type="GO" id="GO:0032259">
    <property type="term" value="P:methylation"/>
    <property type="evidence" value="ECO:0007669"/>
    <property type="project" value="UniProtKB-KW"/>
</dbReference>
<dbReference type="AlphaFoldDB" id="A0A0B5FFR0"/>
<dbReference type="OrthoDB" id="9787738at2"/>
<dbReference type="RefSeq" id="WP_040199670.1">
    <property type="nucleotide sequence ID" value="NZ_CP010311.1"/>
</dbReference>
<dbReference type="STRING" id="483547.GSUB_05650"/>
<keyword evidence="2" id="KW-0489">Methyltransferase</keyword>
<feature type="domain" description="Methyltransferase type 11" evidence="1">
    <location>
        <begin position="48"/>
        <end position="145"/>
    </location>
</feature>
<name>A0A0B5FFR0_9BACT</name>
<reference evidence="2 3" key="1">
    <citation type="journal article" date="2015" name="Genome Announc.">
        <title>Genomes of Geoalkalibacter ferrihydriticus Z-0531T and Geoalkalibacter subterraneus Red1T, Two Haloalkaliphilic Metal-Reducing Deltaproteobacteria.</title>
        <authorList>
            <person name="Badalamenti J.P."/>
            <person name="Krajmalnik-Brown R."/>
            <person name="Torres C.I."/>
            <person name="Bond D.R."/>
        </authorList>
    </citation>
    <scope>NUCLEOTIDE SEQUENCE [LARGE SCALE GENOMIC DNA]</scope>
    <source>
        <strain evidence="2 3">Red1</strain>
    </source>
</reference>